<accession>A0AAD7FBQ0</accession>
<proteinExistence type="predicted"/>
<sequence length="282" mass="32757">MAEQVILTNFRVAWDILGRKVHRALPDDGCLMGQLRWEVQRFLYSVQRNRSVFSEEEFSGLEQEISDMIQSLVKATRATSPLNSSPTNTPREMHRALLIPEIVQSIILQLAHEIFRTEGALACLARTCTLFSEHALDFLWRDLRELQYLIMCMPQDVWATHKSGPETIFTIRRPIVDTDWERVSYYSHRVRHLRYLASNKDSRHNICAALLETTIPGGYLLPNLVSLWDCRLESPRDLDLFLSSRLAHLRWSIHDETLLPVFTERFPALQRVHLDGRYSGAE</sequence>
<reference evidence="1" key="1">
    <citation type="submission" date="2023-03" db="EMBL/GenBank/DDBJ databases">
        <title>Massive genome expansion in bonnet fungi (Mycena s.s.) driven by repeated elements and novel gene families across ecological guilds.</title>
        <authorList>
            <consortium name="Lawrence Berkeley National Laboratory"/>
            <person name="Harder C.B."/>
            <person name="Miyauchi S."/>
            <person name="Viragh M."/>
            <person name="Kuo A."/>
            <person name="Thoen E."/>
            <person name="Andreopoulos B."/>
            <person name="Lu D."/>
            <person name="Skrede I."/>
            <person name="Drula E."/>
            <person name="Henrissat B."/>
            <person name="Morin E."/>
            <person name="Kohler A."/>
            <person name="Barry K."/>
            <person name="LaButti K."/>
            <person name="Morin E."/>
            <person name="Salamov A."/>
            <person name="Lipzen A."/>
            <person name="Mereny Z."/>
            <person name="Hegedus B."/>
            <person name="Baldrian P."/>
            <person name="Stursova M."/>
            <person name="Weitz H."/>
            <person name="Taylor A."/>
            <person name="Grigoriev I.V."/>
            <person name="Nagy L.G."/>
            <person name="Martin F."/>
            <person name="Kauserud H."/>
        </authorList>
    </citation>
    <scope>NUCLEOTIDE SEQUENCE</scope>
    <source>
        <strain evidence="1">9284</strain>
    </source>
</reference>
<evidence type="ECO:0000313" key="2">
    <source>
        <dbReference type="Proteomes" id="UP001221142"/>
    </source>
</evidence>
<gene>
    <name evidence="1" type="ORF">FB45DRAFT_368132</name>
</gene>
<keyword evidence="2" id="KW-1185">Reference proteome</keyword>
<feature type="non-terminal residue" evidence="1">
    <location>
        <position position="282"/>
    </location>
</feature>
<organism evidence="1 2">
    <name type="scientific">Roridomyces roridus</name>
    <dbReference type="NCBI Taxonomy" id="1738132"/>
    <lineage>
        <taxon>Eukaryota</taxon>
        <taxon>Fungi</taxon>
        <taxon>Dikarya</taxon>
        <taxon>Basidiomycota</taxon>
        <taxon>Agaricomycotina</taxon>
        <taxon>Agaricomycetes</taxon>
        <taxon>Agaricomycetidae</taxon>
        <taxon>Agaricales</taxon>
        <taxon>Marasmiineae</taxon>
        <taxon>Mycenaceae</taxon>
        <taxon>Roridomyces</taxon>
    </lineage>
</organism>
<protein>
    <recommendedName>
        <fullName evidence="3">F-box domain-containing protein</fullName>
    </recommendedName>
</protein>
<dbReference type="AlphaFoldDB" id="A0AAD7FBQ0"/>
<dbReference type="EMBL" id="JARKIF010000040">
    <property type="protein sequence ID" value="KAJ7609494.1"/>
    <property type="molecule type" value="Genomic_DNA"/>
</dbReference>
<name>A0AAD7FBQ0_9AGAR</name>
<evidence type="ECO:0008006" key="3">
    <source>
        <dbReference type="Google" id="ProtNLM"/>
    </source>
</evidence>
<evidence type="ECO:0000313" key="1">
    <source>
        <dbReference type="EMBL" id="KAJ7609494.1"/>
    </source>
</evidence>
<dbReference type="Proteomes" id="UP001221142">
    <property type="component" value="Unassembled WGS sequence"/>
</dbReference>
<comment type="caution">
    <text evidence="1">The sequence shown here is derived from an EMBL/GenBank/DDBJ whole genome shotgun (WGS) entry which is preliminary data.</text>
</comment>